<dbReference type="GO" id="GO:0004252">
    <property type="term" value="F:serine-type endopeptidase activity"/>
    <property type="evidence" value="ECO:0007669"/>
    <property type="project" value="InterPro"/>
</dbReference>
<organism evidence="2">
    <name type="scientific">mine drainage metagenome</name>
    <dbReference type="NCBI Taxonomy" id="410659"/>
    <lineage>
        <taxon>unclassified sequences</taxon>
        <taxon>metagenomes</taxon>
        <taxon>ecological metagenomes</taxon>
    </lineage>
</organism>
<feature type="region of interest" description="Disordered" evidence="1">
    <location>
        <begin position="190"/>
        <end position="214"/>
    </location>
</feature>
<evidence type="ECO:0000313" key="2">
    <source>
        <dbReference type="EMBL" id="EQD34233.1"/>
    </source>
</evidence>
<dbReference type="AlphaFoldDB" id="T0YMA7"/>
<dbReference type="Gene3D" id="3.40.50.200">
    <property type="entry name" value="Peptidase S8/S53 domain"/>
    <property type="match status" value="1"/>
</dbReference>
<evidence type="ECO:0000256" key="1">
    <source>
        <dbReference type="SAM" id="MobiDB-lite"/>
    </source>
</evidence>
<dbReference type="GO" id="GO:0006508">
    <property type="term" value="P:proteolysis"/>
    <property type="evidence" value="ECO:0007669"/>
    <property type="project" value="InterPro"/>
</dbReference>
<feature type="compositionally biased region" description="Low complexity" evidence="1">
    <location>
        <begin position="190"/>
        <end position="201"/>
    </location>
</feature>
<dbReference type="EMBL" id="AUZY01011558">
    <property type="protein sequence ID" value="EQD34233.1"/>
    <property type="molecule type" value="Genomic_DNA"/>
</dbReference>
<comment type="caution">
    <text evidence="2">The sequence shown here is derived from an EMBL/GenBank/DDBJ whole genome shotgun (WGS) entry which is preliminary data.</text>
</comment>
<feature type="compositionally biased region" description="Polar residues" evidence="1">
    <location>
        <begin position="202"/>
        <end position="214"/>
    </location>
</feature>
<accession>T0YMA7</accession>
<reference evidence="2" key="1">
    <citation type="submission" date="2013-08" db="EMBL/GenBank/DDBJ databases">
        <authorList>
            <person name="Mendez C."/>
            <person name="Richter M."/>
            <person name="Ferrer M."/>
            <person name="Sanchez J."/>
        </authorList>
    </citation>
    <scope>NUCLEOTIDE SEQUENCE</scope>
</reference>
<dbReference type="SUPFAM" id="SSF52743">
    <property type="entry name" value="Subtilisin-like"/>
    <property type="match status" value="1"/>
</dbReference>
<reference evidence="2" key="2">
    <citation type="journal article" date="2014" name="ISME J.">
        <title>Microbial stratification in low pH oxic and suboxic macroscopic growths along an acid mine drainage.</title>
        <authorList>
            <person name="Mendez-Garcia C."/>
            <person name="Mesa V."/>
            <person name="Sprenger R.R."/>
            <person name="Richter M."/>
            <person name="Diez M.S."/>
            <person name="Solano J."/>
            <person name="Bargiela R."/>
            <person name="Golyshina O.V."/>
            <person name="Manteca A."/>
            <person name="Ramos J.L."/>
            <person name="Gallego J.R."/>
            <person name="Llorente I."/>
            <person name="Martins Dos Santos V.A."/>
            <person name="Jensen O.N."/>
            <person name="Pelaez A.I."/>
            <person name="Sanchez J."/>
            <person name="Ferrer M."/>
        </authorList>
    </citation>
    <scope>NUCLEOTIDE SEQUENCE</scope>
</reference>
<protein>
    <submittedName>
        <fullName evidence="2">Peptidase S53 propeptide</fullName>
    </submittedName>
</protein>
<gene>
    <name evidence="2" type="ORF">B1B_17326</name>
</gene>
<dbReference type="InterPro" id="IPR036852">
    <property type="entry name" value="Peptidase_S8/S53_dom_sf"/>
</dbReference>
<feature type="non-terminal residue" evidence="2">
    <location>
        <position position="1"/>
    </location>
</feature>
<proteinExistence type="predicted"/>
<sequence>SGYLPPANVGGVQLEYAPDFQIAYDEPSLFNASGYPSSAVIATILWAGTNTSGTAVGPFDPSDVYAFYNETLPAGEPHPHLYGVPLNGAAAPGVSASYDQSGANVENTLDLEMVGSTAPGASIYNVYGPNSTYAGLDAALAYILNPNASTPGLANVSVITNSWGGSDTNDSSWYTNLQVAQARGITVLASSGDSGSNPNSSKWVGTSTEFPSSM</sequence>
<feature type="non-terminal residue" evidence="2">
    <location>
        <position position="214"/>
    </location>
</feature>
<name>T0YMA7_9ZZZZ</name>